<keyword evidence="4" id="KW-1185">Reference proteome</keyword>
<keyword evidence="1" id="KW-1133">Transmembrane helix</keyword>
<proteinExistence type="predicted"/>
<evidence type="ECO:0000256" key="1">
    <source>
        <dbReference type="SAM" id="Phobius"/>
    </source>
</evidence>
<dbReference type="NCBIfam" id="NF041043">
    <property type="entry name" value="BPSS1780_fam"/>
    <property type="match status" value="1"/>
</dbReference>
<feature type="transmembrane region" description="Helical" evidence="1">
    <location>
        <begin position="107"/>
        <end position="128"/>
    </location>
</feature>
<keyword evidence="1" id="KW-0812">Transmembrane</keyword>
<feature type="transmembrane region" description="Helical" evidence="1">
    <location>
        <begin position="194"/>
        <end position="216"/>
    </location>
</feature>
<evidence type="ECO:0000259" key="2">
    <source>
        <dbReference type="Pfam" id="PF25231"/>
    </source>
</evidence>
<organism evidence="3 4">
    <name type="scientific">Parazoarcus communis</name>
    <dbReference type="NCBI Taxonomy" id="41977"/>
    <lineage>
        <taxon>Bacteria</taxon>
        <taxon>Pseudomonadati</taxon>
        <taxon>Pseudomonadota</taxon>
        <taxon>Betaproteobacteria</taxon>
        <taxon>Rhodocyclales</taxon>
        <taxon>Zoogloeaceae</taxon>
        <taxon>Parazoarcus</taxon>
    </lineage>
</organism>
<feature type="transmembrane region" description="Helical" evidence="1">
    <location>
        <begin position="69"/>
        <end position="86"/>
    </location>
</feature>
<name>A0A2U8GUV9_9RHOO</name>
<dbReference type="InterPro" id="IPR047798">
    <property type="entry name" value="BPSS1780-like"/>
</dbReference>
<reference evidence="3 4" key="1">
    <citation type="submission" date="2017-06" db="EMBL/GenBank/DDBJ databases">
        <title>Azoarcus.</title>
        <authorList>
            <person name="Woo J.-H."/>
            <person name="Kim H.-S."/>
        </authorList>
    </citation>
    <scope>NUCLEOTIDE SEQUENCE [LARGE SCALE GENOMIC DNA]</scope>
    <source>
        <strain evidence="3 4">TSPY31</strain>
    </source>
</reference>
<dbReference type="RefSeq" id="WP_108950899.1">
    <property type="nucleotide sequence ID" value="NZ_CP022187.1"/>
</dbReference>
<gene>
    <name evidence="3" type="ORF">CEW83_19835</name>
</gene>
<feature type="transmembrane region" description="Helical" evidence="1">
    <location>
        <begin position="41"/>
        <end position="63"/>
    </location>
</feature>
<dbReference type="EMBL" id="CP022187">
    <property type="protein sequence ID" value="AWI77200.1"/>
    <property type="molecule type" value="Genomic_DNA"/>
</dbReference>
<dbReference type="AlphaFoldDB" id="A0A2U8GUV9"/>
<dbReference type="InterPro" id="IPR057169">
    <property type="entry name" value="DUF7847"/>
</dbReference>
<dbReference type="Proteomes" id="UP000244930">
    <property type="component" value="Chromosome"/>
</dbReference>
<keyword evidence="1" id="KW-0472">Membrane</keyword>
<feature type="domain" description="DUF7847" evidence="2">
    <location>
        <begin position="24"/>
        <end position="235"/>
    </location>
</feature>
<evidence type="ECO:0000313" key="4">
    <source>
        <dbReference type="Proteomes" id="UP000244930"/>
    </source>
</evidence>
<feature type="transmembrane region" description="Helical" evidence="1">
    <location>
        <begin position="148"/>
        <end position="173"/>
    </location>
</feature>
<accession>A0A2U8GUV9</accession>
<evidence type="ECO:0000313" key="3">
    <source>
        <dbReference type="EMBL" id="AWI77200.1"/>
    </source>
</evidence>
<dbReference type="KEGG" id="acom:CEW83_19835"/>
<protein>
    <recommendedName>
        <fullName evidence="2">DUF7847 domain-containing protein</fullName>
    </recommendedName>
</protein>
<feature type="transmembrane region" description="Helical" evidence="1">
    <location>
        <begin position="222"/>
        <end position="239"/>
    </location>
</feature>
<dbReference type="Pfam" id="PF25231">
    <property type="entry name" value="DUF7847"/>
    <property type="match status" value="1"/>
</dbReference>
<sequence length="257" mass="26813">MPATPPSRHYHPLPQPGTVTPAHALQWVATGWRLFLRKPGVWMVQTLIFILVIAALGFVPLIGWAAAPVALPVLVAGLVAGADALARGEALRVDHLFDGLRLHAGNLLLVGGFHLLGALIAALIAAAIGGSAMFTGSMMGAFGGMGVAAGGMMLGVLVFSVLWGLLMMALWFAPALVMLHDVAPLDAMKLSAQACFQNLLTFVVLAVMLYILGWIAMLPAGLGVFVLIPVLAGALQAAWRDTFSPPKALPPAAHLTE</sequence>